<dbReference type="Proteomes" id="UP000315842">
    <property type="component" value="Unassembled WGS sequence"/>
</dbReference>
<dbReference type="EMBL" id="BJLP01000097">
    <property type="protein sequence ID" value="GEA82743.1"/>
    <property type="molecule type" value="Genomic_DNA"/>
</dbReference>
<keyword evidence="2" id="KW-1185">Reference proteome</keyword>
<proteinExistence type="predicted"/>
<name>A0A4Y3KFS6_CELUD</name>
<sequence length="264" mass="27953">MPHTTTRRTLTAAIITGGLVTAGLLNVNAASGAITPPDASFVYSGEPVADTISRADLIARAKAGQGNLTIQDDGARPQTFGPSDLTTDAATTASSGFTATPSGFVLWNPGSRVDDYHYRSSPVQIISGRCYVSGCTATEKINYVLKESLVGGSSKRWALELLRTQIANDPHITYTNSASYVCGRNISGAPDKICEGNSDPSDPSMAVASPEYYTFESTSGYINFPMVRVNVLFSNDLSAYHKFRGWDVKVSSATKLSATSDGAK</sequence>
<evidence type="ECO:0000313" key="1">
    <source>
        <dbReference type="EMBL" id="GEA82743.1"/>
    </source>
</evidence>
<protein>
    <submittedName>
        <fullName evidence="1">Uncharacterized protein</fullName>
    </submittedName>
</protein>
<comment type="caution">
    <text evidence="1">The sequence shown here is derived from an EMBL/GenBank/DDBJ whole genome shotgun (WGS) entry which is preliminary data.</text>
</comment>
<reference evidence="1 2" key="1">
    <citation type="submission" date="2019-06" db="EMBL/GenBank/DDBJ databases">
        <title>Whole genome shotgun sequence of Cellulomonas uda NBRC 3747.</title>
        <authorList>
            <person name="Hosoyama A."/>
            <person name="Uohara A."/>
            <person name="Ohji S."/>
            <person name="Ichikawa N."/>
        </authorList>
    </citation>
    <scope>NUCLEOTIDE SEQUENCE [LARGE SCALE GENOMIC DNA]</scope>
    <source>
        <strain evidence="1 2">NBRC 3747</strain>
    </source>
</reference>
<evidence type="ECO:0000313" key="2">
    <source>
        <dbReference type="Proteomes" id="UP000315842"/>
    </source>
</evidence>
<accession>A0A4Y3KFS6</accession>
<dbReference type="RefSeq" id="WP_141322533.1">
    <property type="nucleotide sequence ID" value="NZ_BJLP01000097.1"/>
</dbReference>
<organism evidence="1 2">
    <name type="scientific">Cellulomonas uda</name>
    <dbReference type="NCBI Taxonomy" id="1714"/>
    <lineage>
        <taxon>Bacteria</taxon>
        <taxon>Bacillati</taxon>
        <taxon>Actinomycetota</taxon>
        <taxon>Actinomycetes</taxon>
        <taxon>Micrococcales</taxon>
        <taxon>Cellulomonadaceae</taxon>
        <taxon>Cellulomonas</taxon>
    </lineage>
</organism>
<dbReference type="AlphaFoldDB" id="A0A4Y3KFS6"/>
<gene>
    <name evidence="1" type="ORF">CUD01_31870</name>
</gene>